<feature type="region of interest" description="Disordered" evidence="5">
    <location>
        <begin position="123"/>
        <end position="153"/>
    </location>
</feature>
<dbReference type="SUPFAM" id="SSF56496">
    <property type="entry name" value="Fibrinogen C-terminal domain-like"/>
    <property type="match status" value="1"/>
</dbReference>
<dbReference type="PANTHER" id="PTHR10083:SF374">
    <property type="entry name" value="BPTI_KUNITZ INHIBITOR DOMAIN-CONTAINING PROTEIN"/>
    <property type="match status" value="1"/>
</dbReference>
<dbReference type="SMART" id="SM00289">
    <property type="entry name" value="WR1"/>
    <property type="match status" value="2"/>
</dbReference>
<feature type="domain" description="BPTI/Kunitz inhibitor" evidence="7">
    <location>
        <begin position="194"/>
        <end position="244"/>
    </location>
</feature>
<evidence type="ECO:0000259" key="8">
    <source>
        <dbReference type="PROSITE" id="PS51406"/>
    </source>
</evidence>
<name>A0A0V0Y1U6_TRIPS</name>
<dbReference type="InterPro" id="IPR050098">
    <property type="entry name" value="TFPI/VKTCI-like"/>
</dbReference>
<evidence type="ECO:0000256" key="1">
    <source>
        <dbReference type="ARBA" id="ARBA00022690"/>
    </source>
</evidence>
<dbReference type="SMART" id="SM00131">
    <property type="entry name" value="KU"/>
    <property type="match status" value="8"/>
</dbReference>
<evidence type="ECO:0000256" key="5">
    <source>
        <dbReference type="SAM" id="MobiDB-lite"/>
    </source>
</evidence>
<dbReference type="CDD" id="cd00109">
    <property type="entry name" value="Kunitz-type"/>
    <property type="match status" value="7"/>
</dbReference>
<dbReference type="GO" id="GO:0005615">
    <property type="term" value="C:extracellular space"/>
    <property type="evidence" value="ECO:0007669"/>
    <property type="project" value="TreeGrafter"/>
</dbReference>
<sequence>LHKTLNVLVSFSLCTTSTTFYTVVIFYFRMEQIQNVLLLFSVQILLLYHNFVNAEENACFRQQFQSACSGGSKLRIALRYYVKDGRCVAYPASLCEGAANEQKLHLFKTAAECERRCLNSNLADDDSQQTSVPSKTASSSSSSSSPSSEIPKVTKQHVDIIRIRKIGRPTVPTVATVQPLLTSAPISNKFSSQCSVAYDAGHCKNETQRWYFDFQLSKCKTFTYSGCGGNENNYRTEEECEISCKEHHQPVCPKRTSPLVDTNGNLFDCFLQSCPSDFKCIYTSEKAYCCPDILNNEVASNLKTRPALCEQRKERGFCDLFELRFYYDVQLEECNYFFYGGCGGNQNNFKRLSDCKQTCGGRKDSTTRWNQKQIAEKLIQLETTQNGEEEEKQQQQQQQQQKSSEKMPQLKQSRVVQDRDPDLIVVNTASSVTVKPAQQIVQTSFADRIEYGTKKPSTENSEDNKFQRCSQPAVKGHCSRRLRRWFWDAKKNQCVQFIYSGCGGNGNNFLTEKHCTDVCADPCTLPKKVGRCRGAFQRWYYDSSANKCRKFIYGGCDGNENNFVGKEECISACVRGDSNSDTVGIDDTDDNDYETADYTDEESKNTELVQKLKVAVSFPAMKVNDNEDLFHPVPMGCLQPVETGDCDGVDVRWHYNKANHKCEAFVYTGCNGNDNNFATQLECVNVCIERLPLNVCHHPVDKGTCKESYNRWYYDRPKGVCKQFSYSGCGGNGNNFANEKECLKMCNAQSEIDYPASDDICYRPLDVGFCNDEFIRWYYDPSIGDCKLFIFTGCGGNANSFSSSQECRRRCVRGQKSDIPTVTNVLQQVVHKSDQFKETTAKSDDLSTTESILQLEDSWNTTQSESEQEMPDEHDSKGDGQAVVHAVIDKITKELKENQTASTVGDLEETLVDLVAEGNTSVDLNTRDGRTIRLDKDSLTKICKQLARRIKVDMNDEILQASREHSIPLVPVYTGENGQHSEGQMPGSAIVFAMINDERDPLAKCLDELHPGRCSNYVERWYYDRGTKTCRSFQYGGCGGNRNHFYSKENCMFHCERIADEVEEEYEKRKQAREDYDSEPDDNASPTSAPGYIPPGEKLTGSLSKDKDSTRTKSTPIDENDRNSDNTESKKTKSKSALESSDKQTTLKAPGFEPENAFSGYKITPEPDVQQDQTKPLPQPPPLLHIMAPPTFPEQEIRYIPGELMQQEQQLYNNGHFPPPTISNSEFESSPPYPTPPISVMHSPPPPYPTAQVPYLQSVAPTSAPPLSVEPYGVASGRQHYSSRLPPPCASGEVPVKNHDGSFLHCLPGQMTCPPDTSCYYNGLDYYCCSQAPDQSVKQYMPSTAKPNADRKRIDRLENLLSKTMDITVGDEIYDEEDQLLAYTTTKPQQQHWKLSRRQSNFTSNNIVQIKTLEEMKQPSEVLAYMEQSEKQIENLILHSEQLEKRLSRLELEFSERLSTLEALVLSEPTEASGMNNFLDPDLEKLQWEMEMITTDSSGSGGGGHASGGFAFSKGGFSRAKELEKSISDRLERVERQVSNCCALLKSVEERETLITSQTFESRQEVAKTLDLIKRLQMDQFNAIQHLKQSNNRFETDLHRYGSKLNNLRANFLNISVHELKNNNKDLEQDVQLAEIRLELMRAEKKFPQIDIQLKDIYLKLRSKADYATLKEHSKDILKSLDSMENIPKFNRSLNNALSRISLLEEQLPNDCTFETASKAATYHSGLHLVHLKNYNTTVRVYCDMQDELGGWTVIQRRLDGSVDFNQNWTNYKNGFGQLDSNFWLGNRHIHAMTTNAKYVLKIETIDVFGRYFIAKYANFSLSSEVNGFALHVSGYSGNLTDALSEHNGMRFSTGDRDQDASSTHCAKFYESGWWFNHCQKANLNGRHDIGMIWFDINTSDWIHLKQSTMKIRPSHYKPAVSHSTCP</sequence>
<dbReference type="InterPro" id="IPR020837">
    <property type="entry name" value="Fibrinogen_CS"/>
</dbReference>
<dbReference type="InterPro" id="IPR020901">
    <property type="entry name" value="Prtase_inh_Kunz-CS"/>
</dbReference>
<dbReference type="STRING" id="6337.A0A0V0Y1U6"/>
<feature type="compositionally biased region" description="Polar residues" evidence="5">
    <location>
        <begin position="856"/>
        <end position="865"/>
    </location>
</feature>
<gene>
    <name evidence="9" type="primary">Ppn</name>
    <name evidence="9" type="ORF">T4E_797</name>
</gene>
<dbReference type="PRINTS" id="PR00759">
    <property type="entry name" value="BASICPTASE"/>
</dbReference>
<dbReference type="InterPro" id="IPR002181">
    <property type="entry name" value="Fibrinogen_a/b/g_C_dom"/>
</dbReference>
<evidence type="ECO:0000313" key="9">
    <source>
        <dbReference type="EMBL" id="KRX94012.1"/>
    </source>
</evidence>
<dbReference type="PROSITE" id="PS00514">
    <property type="entry name" value="FIBRINOGEN_C_1"/>
    <property type="match status" value="1"/>
</dbReference>
<dbReference type="FunFam" id="4.10.410.10:FF:000020">
    <property type="entry name" value="Collagen, type VI, alpha 3"/>
    <property type="match status" value="1"/>
</dbReference>
<dbReference type="PROSITE" id="PS51406">
    <property type="entry name" value="FIBRINOGEN_C_2"/>
    <property type="match status" value="1"/>
</dbReference>
<dbReference type="PROSITE" id="PS00280">
    <property type="entry name" value="BPTI_KUNITZ_1"/>
    <property type="match status" value="6"/>
</dbReference>
<dbReference type="Pfam" id="PF14625">
    <property type="entry name" value="Lustrin_cystein"/>
    <property type="match status" value="2"/>
</dbReference>
<feature type="coiled-coil region" evidence="4">
    <location>
        <begin position="1610"/>
        <end position="1644"/>
    </location>
</feature>
<keyword evidence="1" id="KW-0646">Protease inhibitor</keyword>
<reference evidence="9 10" key="1">
    <citation type="submission" date="2015-01" db="EMBL/GenBank/DDBJ databases">
        <title>Evolution of Trichinella species and genotypes.</title>
        <authorList>
            <person name="Korhonen P.K."/>
            <person name="Edoardo P."/>
            <person name="Giuseppe L.R."/>
            <person name="Gasser R.B."/>
        </authorList>
    </citation>
    <scope>NUCLEOTIDE SEQUENCE [LARGE SCALE GENOMIC DNA]</scope>
    <source>
        <strain evidence="9">ISS141</strain>
    </source>
</reference>
<evidence type="ECO:0000256" key="2">
    <source>
        <dbReference type="ARBA" id="ARBA00022900"/>
    </source>
</evidence>
<evidence type="ECO:0000259" key="7">
    <source>
        <dbReference type="PROSITE" id="PS50279"/>
    </source>
</evidence>
<dbReference type="InterPro" id="IPR002223">
    <property type="entry name" value="Kunitz_BPTI"/>
</dbReference>
<feature type="compositionally biased region" description="Low complexity" evidence="5">
    <location>
        <begin position="138"/>
        <end position="148"/>
    </location>
</feature>
<feature type="domain" description="BPTI/Kunitz inhibitor" evidence="7">
    <location>
        <begin position="523"/>
        <end position="573"/>
    </location>
</feature>
<feature type="domain" description="BPTI/Kunitz inhibitor" evidence="7">
    <location>
        <begin position="309"/>
        <end position="359"/>
    </location>
</feature>
<accession>A0A0V0Y1U6</accession>
<feature type="compositionally biased region" description="Basic and acidic residues" evidence="5">
    <location>
        <begin position="1066"/>
        <end position="1075"/>
    </location>
</feature>
<dbReference type="Pfam" id="PF00014">
    <property type="entry name" value="Kunitz_BPTI"/>
    <property type="match status" value="8"/>
</dbReference>
<evidence type="ECO:0000256" key="6">
    <source>
        <dbReference type="SAM" id="Phobius"/>
    </source>
</evidence>
<dbReference type="Gene3D" id="3.90.215.10">
    <property type="entry name" value="Gamma Fibrinogen, chain A, domain 1"/>
    <property type="match status" value="1"/>
</dbReference>
<keyword evidence="6" id="KW-0812">Transmembrane</keyword>
<feature type="region of interest" description="Disordered" evidence="5">
    <location>
        <begin position="1066"/>
        <end position="1181"/>
    </location>
</feature>
<feature type="domain" description="Fibrinogen C-terminal" evidence="8">
    <location>
        <begin position="1703"/>
        <end position="1916"/>
    </location>
</feature>
<dbReference type="PANTHER" id="PTHR10083">
    <property type="entry name" value="KUNITZ-TYPE PROTEASE INHIBITOR-RELATED"/>
    <property type="match status" value="1"/>
</dbReference>
<dbReference type="Gene3D" id="4.10.410.10">
    <property type="entry name" value="Pancreatic trypsin inhibitor Kunitz domain"/>
    <property type="match status" value="8"/>
</dbReference>
<dbReference type="CDD" id="cd22623">
    <property type="entry name" value="Kunitz_HAI1_1-like"/>
    <property type="match status" value="1"/>
</dbReference>
<keyword evidence="4" id="KW-0175">Coiled coil</keyword>
<feature type="compositionally biased region" description="Basic and acidic residues" evidence="5">
    <location>
        <begin position="1119"/>
        <end position="1131"/>
    </location>
</feature>
<feature type="domain" description="BPTI/Kunitz inhibitor" evidence="7">
    <location>
        <begin position="696"/>
        <end position="746"/>
    </location>
</feature>
<protein>
    <submittedName>
        <fullName evidence="9">Papilin</fullName>
    </submittedName>
</protein>
<feature type="domain" description="BPTI/Kunitz inhibitor" evidence="7">
    <location>
        <begin position="1005"/>
        <end position="1055"/>
    </location>
</feature>
<feature type="non-terminal residue" evidence="9">
    <location>
        <position position="1"/>
    </location>
</feature>
<keyword evidence="3" id="KW-1015">Disulfide bond</keyword>
<keyword evidence="6" id="KW-1133">Transmembrane helix</keyword>
<feature type="compositionally biased region" description="Polar residues" evidence="5">
    <location>
        <begin position="1135"/>
        <end position="1147"/>
    </location>
</feature>
<dbReference type="SMART" id="SM00186">
    <property type="entry name" value="FBG"/>
    <property type="match status" value="1"/>
</dbReference>
<dbReference type="InterPro" id="IPR028150">
    <property type="entry name" value="Lustrin_cystein"/>
</dbReference>
<feature type="domain" description="BPTI/Kunitz inhibitor" evidence="7">
    <location>
        <begin position="469"/>
        <end position="519"/>
    </location>
</feature>
<dbReference type="FunFam" id="4.10.410.10:FF:000006">
    <property type="entry name" value="Serine peptidase inhibitor, Kunitz type 1"/>
    <property type="match status" value="1"/>
</dbReference>
<dbReference type="InterPro" id="IPR036056">
    <property type="entry name" value="Fibrinogen-like_C"/>
</dbReference>
<comment type="caution">
    <text evidence="9">The sequence shown here is derived from an EMBL/GenBank/DDBJ whole genome shotgun (WGS) entry which is preliminary data.</text>
</comment>
<dbReference type="PROSITE" id="PS50279">
    <property type="entry name" value="BPTI_KUNITZ_2"/>
    <property type="match status" value="8"/>
</dbReference>
<dbReference type="InterPro" id="IPR006150">
    <property type="entry name" value="Cys_repeat_1"/>
</dbReference>
<proteinExistence type="predicted"/>
<keyword evidence="6" id="KW-0472">Membrane</keyword>
<feature type="domain" description="BPTI/Kunitz inhibitor" evidence="7">
    <location>
        <begin position="637"/>
        <end position="687"/>
    </location>
</feature>
<organism evidence="9 10">
    <name type="scientific">Trichinella pseudospiralis</name>
    <name type="common">Parasitic roundworm</name>
    <dbReference type="NCBI Taxonomy" id="6337"/>
    <lineage>
        <taxon>Eukaryota</taxon>
        <taxon>Metazoa</taxon>
        <taxon>Ecdysozoa</taxon>
        <taxon>Nematoda</taxon>
        <taxon>Enoplea</taxon>
        <taxon>Dorylaimia</taxon>
        <taxon>Trichinellida</taxon>
        <taxon>Trichinellidae</taxon>
        <taxon>Trichinella</taxon>
    </lineage>
</organism>
<feature type="transmembrane region" description="Helical" evidence="6">
    <location>
        <begin position="6"/>
        <end position="28"/>
    </location>
</feature>
<feature type="coiled-coil region" evidence="4">
    <location>
        <begin position="1426"/>
        <end position="1453"/>
    </location>
</feature>
<dbReference type="GO" id="GO:0004867">
    <property type="term" value="F:serine-type endopeptidase inhibitor activity"/>
    <property type="evidence" value="ECO:0007669"/>
    <property type="project" value="UniProtKB-KW"/>
</dbReference>
<feature type="region of interest" description="Disordered" evidence="5">
    <location>
        <begin position="385"/>
        <end position="415"/>
    </location>
</feature>
<dbReference type="Proteomes" id="UP000054815">
    <property type="component" value="Unassembled WGS sequence"/>
</dbReference>
<dbReference type="InterPro" id="IPR014716">
    <property type="entry name" value="Fibrinogen_a/b/g_C_1"/>
</dbReference>
<evidence type="ECO:0000256" key="3">
    <source>
        <dbReference type="ARBA" id="ARBA00023157"/>
    </source>
</evidence>
<dbReference type="InterPro" id="IPR036880">
    <property type="entry name" value="Kunitz_BPTI_sf"/>
</dbReference>
<dbReference type="EMBL" id="JYDU01000078">
    <property type="protein sequence ID" value="KRX94012.1"/>
    <property type="molecule type" value="Genomic_DNA"/>
</dbReference>
<dbReference type="SUPFAM" id="SSF57362">
    <property type="entry name" value="BPTI-like"/>
    <property type="match status" value="8"/>
</dbReference>
<feature type="compositionally biased region" description="Polar residues" evidence="5">
    <location>
        <begin position="123"/>
        <end position="137"/>
    </location>
</feature>
<evidence type="ECO:0000256" key="4">
    <source>
        <dbReference type="SAM" id="Coils"/>
    </source>
</evidence>
<dbReference type="CDD" id="cd00087">
    <property type="entry name" value="FReD"/>
    <property type="match status" value="1"/>
</dbReference>
<evidence type="ECO:0000313" key="10">
    <source>
        <dbReference type="Proteomes" id="UP000054815"/>
    </source>
</evidence>
<keyword evidence="2" id="KW-0722">Serine protease inhibitor</keyword>
<feature type="region of interest" description="Disordered" evidence="5">
    <location>
        <begin position="856"/>
        <end position="879"/>
    </location>
</feature>
<feature type="domain" description="BPTI/Kunitz inhibitor" evidence="7">
    <location>
        <begin position="761"/>
        <end position="811"/>
    </location>
</feature>
<dbReference type="Pfam" id="PF00147">
    <property type="entry name" value="Fibrinogen_C"/>
    <property type="match status" value="1"/>
</dbReference>